<accession>A0AAD6SAN6</accession>
<proteinExistence type="predicted"/>
<dbReference type="Proteomes" id="UP001218188">
    <property type="component" value="Unassembled WGS sequence"/>
</dbReference>
<comment type="caution">
    <text evidence="1">The sequence shown here is derived from an EMBL/GenBank/DDBJ whole genome shotgun (WGS) entry which is preliminary data.</text>
</comment>
<evidence type="ECO:0000313" key="2">
    <source>
        <dbReference type="Proteomes" id="UP001218188"/>
    </source>
</evidence>
<sequence>MCRSTPPLSPVLAQNTLVQTSISDSDVVKHSEAEERFQRCPTRNPLSQYSGLISRQISIYRDMGARIVAAFARKTGAAGEIEAVPGIGDRTAIVAVGEVEGEALLLGVMLMGSAAHEGAAVTDGAPPVVRKRGQGLRDGVCLDLQTEAARLVRAIGCEGRRPCSPGVKFVLAEGDVPDLAAASAAAIAFDGATNTGVGTANPKRLANALHISGALVVEEAGDMPLARTSVSAGSATGRTAYWAPGRGGRRGDLDERSWVKGEMRKSFDHQTNTDTMRRGGRGPGIRGGVRRPAARGELHTHQPHTSTTIEVSADRHRALVNSTPVDTTVPISQYRGEDLETARAMEAAEFSYMLGDEGDWVNPPLLPASERDEEDDDGIRMAPPQSTEVPPGHFERWANSVFIRDYREETLDEMLRSEGRGAERFYRSCARCKTAGPLFRCSR</sequence>
<dbReference type="EMBL" id="JARJCM010000192">
    <property type="protein sequence ID" value="KAJ7023216.1"/>
    <property type="molecule type" value="Genomic_DNA"/>
</dbReference>
<reference evidence="1" key="1">
    <citation type="submission" date="2023-03" db="EMBL/GenBank/DDBJ databases">
        <title>Massive genome expansion in bonnet fungi (Mycena s.s.) driven by repeated elements and novel gene families across ecological guilds.</title>
        <authorList>
            <consortium name="Lawrence Berkeley National Laboratory"/>
            <person name="Harder C.B."/>
            <person name="Miyauchi S."/>
            <person name="Viragh M."/>
            <person name="Kuo A."/>
            <person name="Thoen E."/>
            <person name="Andreopoulos B."/>
            <person name="Lu D."/>
            <person name="Skrede I."/>
            <person name="Drula E."/>
            <person name="Henrissat B."/>
            <person name="Morin E."/>
            <person name="Kohler A."/>
            <person name="Barry K."/>
            <person name="LaButti K."/>
            <person name="Morin E."/>
            <person name="Salamov A."/>
            <person name="Lipzen A."/>
            <person name="Mereny Z."/>
            <person name="Hegedus B."/>
            <person name="Baldrian P."/>
            <person name="Stursova M."/>
            <person name="Weitz H."/>
            <person name="Taylor A."/>
            <person name="Grigoriev I.V."/>
            <person name="Nagy L.G."/>
            <person name="Martin F."/>
            <person name="Kauserud H."/>
        </authorList>
    </citation>
    <scope>NUCLEOTIDE SEQUENCE</scope>
    <source>
        <strain evidence="1">CBHHK200</strain>
    </source>
</reference>
<protein>
    <submittedName>
        <fullName evidence="1">Uncharacterized protein</fullName>
    </submittedName>
</protein>
<dbReference type="AlphaFoldDB" id="A0AAD6SAN6"/>
<name>A0AAD6SAN6_9AGAR</name>
<evidence type="ECO:0000313" key="1">
    <source>
        <dbReference type="EMBL" id="KAJ7023216.1"/>
    </source>
</evidence>
<gene>
    <name evidence="1" type="ORF">C8F04DRAFT_1193676</name>
</gene>
<organism evidence="1 2">
    <name type="scientific">Mycena alexandri</name>
    <dbReference type="NCBI Taxonomy" id="1745969"/>
    <lineage>
        <taxon>Eukaryota</taxon>
        <taxon>Fungi</taxon>
        <taxon>Dikarya</taxon>
        <taxon>Basidiomycota</taxon>
        <taxon>Agaricomycotina</taxon>
        <taxon>Agaricomycetes</taxon>
        <taxon>Agaricomycetidae</taxon>
        <taxon>Agaricales</taxon>
        <taxon>Marasmiineae</taxon>
        <taxon>Mycenaceae</taxon>
        <taxon>Mycena</taxon>
    </lineage>
</organism>
<keyword evidence="2" id="KW-1185">Reference proteome</keyword>